<comment type="function">
    <text evidence="2">Removes the formyl group from the N-terminal Met of newly synthesized proteins. Requires at least a dipeptide for an efficient rate of reaction. N-terminal L-methionine is a prerequisite for activity but the enzyme has broad specificity at other positions.</text>
</comment>
<dbReference type="CDD" id="cd00487">
    <property type="entry name" value="Pep_deformylase"/>
    <property type="match status" value="1"/>
</dbReference>
<sequence length="184" mass="20721">MARPAPHHDHELGGGLLAMAVRELRYFGDPVLKTVADPVTRFDDTTKRLVEDLLDTVDMPGRAGLAAPQIGVGLRAFSYRLDGRVGYVLNPEIVELTETTHDIDEGCLSVPELRYPVRRATYAVVRGVDLREQPVTVEGDGVTAQCLQHEVDHLDGMLYLDRLATDQRRSALRDMRSRDWFRLR</sequence>
<dbReference type="HAMAP" id="MF_00163">
    <property type="entry name" value="Pep_deformylase"/>
    <property type="match status" value="1"/>
</dbReference>
<feature type="active site" evidence="2">
    <location>
        <position position="150"/>
    </location>
</feature>
<comment type="catalytic activity">
    <reaction evidence="2">
        <text>N-terminal N-formyl-L-methionyl-[peptide] + H2O = N-terminal L-methionyl-[peptide] + formate</text>
        <dbReference type="Rhea" id="RHEA:24420"/>
        <dbReference type="Rhea" id="RHEA-COMP:10639"/>
        <dbReference type="Rhea" id="RHEA-COMP:10640"/>
        <dbReference type="ChEBI" id="CHEBI:15377"/>
        <dbReference type="ChEBI" id="CHEBI:15740"/>
        <dbReference type="ChEBI" id="CHEBI:49298"/>
        <dbReference type="ChEBI" id="CHEBI:64731"/>
        <dbReference type="EC" id="3.5.1.88"/>
    </reaction>
</comment>
<dbReference type="EMBL" id="JACHWU010000003">
    <property type="protein sequence ID" value="MBB3051887.1"/>
    <property type="molecule type" value="Genomic_DNA"/>
</dbReference>
<evidence type="ECO:0000256" key="1">
    <source>
        <dbReference type="ARBA" id="ARBA00010759"/>
    </source>
</evidence>
<dbReference type="Pfam" id="PF01327">
    <property type="entry name" value="Pep_deformylase"/>
    <property type="match status" value="1"/>
</dbReference>
<keyword evidence="2" id="KW-0408">Iron</keyword>
<accession>A0A839S5F4</accession>
<reference evidence="3 4" key="1">
    <citation type="submission" date="2020-08" db="EMBL/GenBank/DDBJ databases">
        <title>Genomic Encyclopedia of Type Strains, Phase III (KMG-III): the genomes of soil and plant-associated and newly described type strains.</title>
        <authorList>
            <person name="Whitman W."/>
        </authorList>
    </citation>
    <scope>NUCLEOTIDE SEQUENCE [LARGE SCALE GENOMIC DNA]</scope>
    <source>
        <strain evidence="3 4">CECT 8577</strain>
    </source>
</reference>
<feature type="binding site" evidence="2">
    <location>
        <position position="149"/>
    </location>
    <ligand>
        <name>Fe cation</name>
        <dbReference type="ChEBI" id="CHEBI:24875"/>
    </ligand>
</feature>
<organism evidence="3 4">
    <name type="scientific">Prauserella isguenensis</name>
    <dbReference type="NCBI Taxonomy" id="1470180"/>
    <lineage>
        <taxon>Bacteria</taxon>
        <taxon>Bacillati</taxon>
        <taxon>Actinomycetota</taxon>
        <taxon>Actinomycetes</taxon>
        <taxon>Pseudonocardiales</taxon>
        <taxon>Pseudonocardiaceae</taxon>
        <taxon>Prauserella</taxon>
    </lineage>
</organism>
<dbReference type="Proteomes" id="UP000550714">
    <property type="component" value="Unassembled WGS sequence"/>
</dbReference>
<evidence type="ECO:0000313" key="3">
    <source>
        <dbReference type="EMBL" id="MBB3051887.1"/>
    </source>
</evidence>
<dbReference type="PRINTS" id="PR01576">
    <property type="entry name" value="PDEFORMYLASE"/>
</dbReference>
<dbReference type="GO" id="GO:0006412">
    <property type="term" value="P:translation"/>
    <property type="evidence" value="ECO:0007669"/>
    <property type="project" value="UniProtKB-UniRule"/>
</dbReference>
<dbReference type="NCBIfam" id="NF001159">
    <property type="entry name" value="PRK00150.1-3"/>
    <property type="match status" value="1"/>
</dbReference>
<dbReference type="Gene3D" id="3.90.45.10">
    <property type="entry name" value="Peptide deformylase"/>
    <property type="match status" value="1"/>
</dbReference>
<dbReference type="SUPFAM" id="SSF56420">
    <property type="entry name" value="Peptide deformylase"/>
    <property type="match status" value="1"/>
</dbReference>
<protein>
    <recommendedName>
        <fullName evidence="2">Peptide deformylase</fullName>
        <shortName evidence="2">PDF</shortName>
        <ecNumber evidence="2">3.5.1.88</ecNumber>
    </recommendedName>
    <alternativeName>
        <fullName evidence="2">Polypeptide deformylase</fullName>
    </alternativeName>
</protein>
<keyword evidence="2" id="KW-0648">Protein biosynthesis</keyword>
<keyword evidence="2" id="KW-0479">Metal-binding</keyword>
<dbReference type="GO" id="GO:0046872">
    <property type="term" value="F:metal ion binding"/>
    <property type="evidence" value="ECO:0007669"/>
    <property type="project" value="UniProtKB-KW"/>
</dbReference>
<dbReference type="PIRSF" id="PIRSF004749">
    <property type="entry name" value="Pep_def"/>
    <property type="match status" value="1"/>
</dbReference>
<comment type="cofactor">
    <cofactor evidence="2">
        <name>Fe(2+)</name>
        <dbReference type="ChEBI" id="CHEBI:29033"/>
    </cofactor>
    <text evidence="2">Binds 1 Fe(2+) ion.</text>
</comment>
<keyword evidence="4" id="KW-1185">Reference proteome</keyword>
<dbReference type="GO" id="GO:0042586">
    <property type="term" value="F:peptide deformylase activity"/>
    <property type="evidence" value="ECO:0007669"/>
    <property type="project" value="UniProtKB-UniRule"/>
</dbReference>
<dbReference type="EC" id="3.5.1.88" evidence="2"/>
<dbReference type="InterPro" id="IPR023635">
    <property type="entry name" value="Peptide_deformylase"/>
</dbReference>
<evidence type="ECO:0000256" key="2">
    <source>
        <dbReference type="HAMAP-Rule" id="MF_00163"/>
    </source>
</evidence>
<evidence type="ECO:0000313" key="4">
    <source>
        <dbReference type="Proteomes" id="UP000550714"/>
    </source>
</evidence>
<dbReference type="NCBIfam" id="TIGR00079">
    <property type="entry name" value="pept_deformyl"/>
    <property type="match status" value="1"/>
</dbReference>
<dbReference type="PANTHER" id="PTHR10458:SF22">
    <property type="entry name" value="PEPTIDE DEFORMYLASE"/>
    <property type="match status" value="1"/>
</dbReference>
<comment type="caution">
    <text evidence="3">The sequence shown here is derived from an EMBL/GenBank/DDBJ whole genome shotgun (WGS) entry which is preliminary data.</text>
</comment>
<proteinExistence type="inferred from homology"/>
<gene>
    <name evidence="2" type="primary">def</name>
    <name evidence="3" type="ORF">FHS23_002916</name>
</gene>
<name>A0A839S5F4_9PSEU</name>
<keyword evidence="2 3" id="KW-0378">Hydrolase</keyword>
<feature type="binding site" evidence="2">
    <location>
        <position position="107"/>
    </location>
    <ligand>
        <name>Fe cation</name>
        <dbReference type="ChEBI" id="CHEBI:24875"/>
    </ligand>
</feature>
<dbReference type="PANTHER" id="PTHR10458">
    <property type="entry name" value="PEPTIDE DEFORMYLASE"/>
    <property type="match status" value="1"/>
</dbReference>
<dbReference type="AlphaFoldDB" id="A0A839S5F4"/>
<dbReference type="InterPro" id="IPR036821">
    <property type="entry name" value="Peptide_deformylase_sf"/>
</dbReference>
<feature type="binding site" evidence="2">
    <location>
        <position position="153"/>
    </location>
    <ligand>
        <name>Fe cation</name>
        <dbReference type="ChEBI" id="CHEBI:24875"/>
    </ligand>
</feature>
<comment type="similarity">
    <text evidence="1 2">Belongs to the polypeptide deformylase family.</text>
</comment>